<dbReference type="SUPFAM" id="SSF56601">
    <property type="entry name" value="beta-lactamase/transpeptidase-like"/>
    <property type="match status" value="1"/>
</dbReference>
<dbReference type="InterPro" id="IPR012338">
    <property type="entry name" value="Beta-lactam/transpept-like"/>
</dbReference>
<dbReference type="Pfam" id="PF00144">
    <property type="entry name" value="Beta-lactamase"/>
    <property type="match status" value="1"/>
</dbReference>
<evidence type="ECO:0000313" key="3">
    <source>
        <dbReference type="EMBL" id="NMH81608.1"/>
    </source>
</evidence>
<feature type="chain" id="PRO_5045342747" evidence="1">
    <location>
        <begin position="28"/>
        <end position="409"/>
    </location>
</feature>
<dbReference type="Gene3D" id="3.40.710.10">
    <property type="entry name" value="DD-peptidase/beta-lactamase superfamily"/>
    <property type="match status" value="1"/>
</dbReference>
<gene>
    <name evidence="3" type="ORF">HF577_31525</name>
</gene>
<evidence type="ECO:0000256" key="1">
    <source>
        <dbReference type="SAM" id="SignalP"/>
    </source>
</evidence>
<dbReference type="PROSITE" id="PS51257">
    <property type="entry name" value="PROKAR_LIPOPROTEIN"/>
    <property type="match status" value="1"/>
</dbReference>
<dbReference type="Proteomes" id="UP001296706">
    <property type="component" value="Unassembled WGS sequence"/>
</dbReference>
<evidence type="ECO:0000313" key="4">
    <source>
        <dbReference type="Proteomes" id="UP001296706"/>
    </source>
</evidence>
<reference evidence="3 4" key="1">
    <citation type="submission" date="2020-04" db="EMBL/GenBank/DDBJ databases">
        <authorList>
            <person name="Klaysubun C."/>
            <person name="Duangmal K."/>
            <person name="Lipun K."/>
        </authorList>
    </citation>
    <scope>NUCLEOTIDE SEQUENCE [LARGE SCALE GENOMIC DNA]</scope>
    <source>
        <strain evidence="3 4">JCM 11839</strain>
    </source>
</reference>
<feature type="domain" description="Beta-lactamase-related" evidence="2">
    <location>
        <begin position="58"/>
        <end position="398"/>
    </location>
</feature>
<dbReference type="InterPro" id="IPR050491">
    <property type="entry name" value="AmpC-like"/>
</dbReference>
<dbReference type="PANTHER" id="PTHR46825:SF7">
    <property type="entry name" value="D-ALANYL-D-ALANINE CARBOXYPEPTIDASE"/>
    <property type="match status" value="1"/>
</dbReference>
<keyword evidence="1" id="KW-0732">Signal</keyword>
<proteinExistence type="predicted"/>
<evidence type="ECO:0000259" key="2">
    <source>
        <dbReference type="Pfam" id="PF00144"/>
    </source>
</evidence>
<protein>
    <submittedName>
        <fullName evidence="3">Beta-lactamase family protein</fullName>
    </submittedName>
</protein>
<feature type="signal peptide" evidence="1">
    <location>
        <begin position="1"/>
        <end position="27"/>
    </location>
</feature>
<keyword evidence="4" id="KW-1185">Reference proteome</keyword>
<comment type="caution">
    <text evidence="3">The sequence shown here is derived from an EMBL/GenBank/DDBJ whole genome shotgun (WGS) entry which is preliminary data.</text>
</comment>
<dbReference type="PANTHER" id="PTHR46825">
    <property type="entry name" value="D-ALANYL-D-ALANINE-CARBOXYPEPTIDASE/ENDOPEPTIDASE AMPH"/>
    <property type="match status" value="1"/>
</dbReference>
<sequence length="409" mass="43078">MPPRPPARPHRSAVAGLAVALALVASACGGGSGDPASTAGGPSPTAPASDLATRLRPVVTAAMADLSVPGAVVLVRTPTGEYREAFGTRRVRADDPVQVGDYFRVGSNTKTMTGTVVLQLVQEGRIALSDPVSKFRPDVPGGAGITIEQMLDMRSGLFNYTELESVNRTLDEDPTKAWRPEELVALGLSRPPYFPPGQGFHYSNTNTVLLGLIVEQLTGKQLGTVFQQRIFTPLGLRNTLLPAITSNDIPDTHPQGYLFGTNVSTMTDPALPPDQQAAARNRTLQPNDVTDLNPSWAWAAGAAISTAEDLATYVKPLVTGGLLDATVQKQRLDSLAPTDPADPNSASYGLALARFGPMIGHDGALPGYQSFMGYDPAAGNTLIVLTNLQNAPDGTQAANDIARRVIPLL</sequence>
<accession>A0ABX1RQU4</accession>
<dbReference type="InterPro" id="IPR001466">
    <property type="entry name" value="Beta-lactam-related"/>
</dbReference>
<dbReference type="EMBL" id="JAAXKY010000158">
    <property type="protein sequence ID" value="NMH81608.1"/>
    <property type="molecule type" value="Genomic_DNA"/>
</dbReference>
<name>A0ABX1RQU4_9PSEU</name>
<organism evidence="3 4">
    <name type="scientific">Pseudonocardia xinjiangensis</name>
    <dbReference type="NCBI Taxonomy" id="75289"/>
    <lineage>
        <taxon>Bacteria</taxon>
        <taxon>Bacillati</taxon>
        <taxon>Actinomycetota</taxon>
        <taxon>Actinomycetes</taxon>
        <taxon>Pseudonocardiales</taxon>
        <taxon>Pseudonocardiaceae</taxon>
        <taxon>Pseudonocardia</taxon>
    </lineage>
</organism>